<accession>A0ABP7NWQ6</accession>
<sequence length="104" mass="10957">MLWAGAGVGTWARAARPARVSVSRKREERKRIEKSGKCWWKSPEIVGERPEVVGECPEVVGECPEVVGESPGTVVGSPGIVGIDQAVMAASGVREVEASRGASV</sequence>
<dbReference type="EMBL" id="BAABDH010000114">
    <property type="protein sequence ID" value="GAA3955661.1"/>
    <property type="molecule type" value="Genomic_DNA"/>
</dbReference>
<evidence type="ECO:0000313" key="2">
    <source>
        <dbReference type="Proteomes" id="UP001499909"/>
    </source>
</evidence>
<reference evidence="2" key="1">
    <citation type="journal article" date="2019" name="Int. J. Syst. Evol. Microbiol.">
        <title>The Global Catalogue of Microorganisms (GCM) 10K type strain sequencing project: providing services to taxonomists for standard genome sequencing and annotation.</title>
        <authorList>
            <consortium name="The Broad Institute Genomics Platform"/>
            <consortium name="The Broad Institute Genome Sequencing Center for Infectious Disease"/>
            <person name="Wu L."/>
            <person name="Ma J."/>
        </authorList>
    </citation>
    <scope>NUCLEOTIDE SEQUENCE [LARGE SCALE GENOMIC DNA]</scope>
    <source>
        <strain evidence="2">JCM 17214</strain>
    </source>
</reference>
<evidence type="ECO:0000313" key="1">
    <source>
        <dbReference type="EMBL" id="GAA3955661.1"/>
    </source>
</evidence>
<organism evidence="1 2">
    <name type="scientific">Hymenobacter algoricola</name>
    <dbReference type="NCBI Taxonomy" id="486267"/>
    <lineage>
        <taxon>Bacteria</taxon>
        <taxon>Pseudomonadati</taxon>
        <taxon>Bacteroidota</taxon>
        <taxon>Cytophagia</taxon>
        <taxon>Cytophagales</taxon>
        <taxon>Hymenobacteraceae</taxon>
        <taxon>Hymenobacter</taxon>
    </lineage>
</organism>
<gene>
    <name evidence="1" type="ORF">GCM10022406_41340</name>
</gene>
<protein>
    <submittedName>
        <fullName evidence="1">Uncharacterized protein</fullName>
    </submittedName>
</protein>
<comment type="caution">
    <text evidence="1">The sequence shown here is derived from an EMBL/GenBank/DDBJ whole genome shotgun (WGS) entry which is preliminary data.</text>
</comment>
<keyword evidence="2" id="KW-1185">Reference proteome</keyword>
<dbReference type="Proteomes" id="UP001499909">
    <property type="component" value="Unassembled WGS sequence"/>
</dbReference>
<proteinExistence type="predicted"/>
<name>A0ABP7NWQ6_9BACT</name>